<dbReference type="PANTHER" id="PTHR48475:SF2">
    <property type="entry name" value="RIBONUCLEASE H"/>
    <property type="match status" value="1"/>
</dbReference>
<dbReference type="GO" id="GO:0015074">
    <property type="term" value="P:DNA integration"/>
    <property type="evidence" value="ECO:0007669"/>
    <property type="project" value="InterPro"/>
</dbReference>
<reference evidence="2" key="1">
    <citation type="submission" date="2020-06" db="EMBL/GenBank/DDBJ databases">
        <authorList>
            <person name="Li T."/>
            <person name="Hu X."/>
            <person name="Zhang T."/>
            <person name="Song X."/>
            <person name="Zhang H."/>
            <person name="Dai N."/>
            <person name="Sheng W."/>
            <person name="Hou X."/>
            <person name="Wei L."/>
        </authorList>
    </citation>
    <scope>NUCLEOTIDE SEQUENCE</scope>
    <source>
        <strain evidence="2">K16</strain>
        <tissue evidence="2">Leaf</tissue>
    </source>
</reference>
<gene>
    <name evidence="2" type="ORF">Sango_1044100</name>
</gene>
<evidence type="ECO:0000259" key="1">
    <source>
        <dbReference type="PROSITE" id="PS50994"/>
    </source>
</evidence>
<feature type="domain" description="Integrase catalytic" evidence="1">
    <location>
        <begin position="1"/>
        <end position="124"/>
    </location>
</feature>
<dbReference type="PANTHER" id="PTHR48475">
    <property type="entry name" value="RIBONUCLEASE H"/>
    <property type="match status" value="1"/>
</dbReference>
<name>A0AAE1X1R2_9LAMI</name>
<sequence length="166" mass="19199">MSRGRTAGRITEGEVMKFIWKNIICRFGLPREIISDYDRQFQERRIQDWCAGLHVNQRFTSVSHHQDNGQVDVTNRILVQGIKKRLDGAGGYWIEELTSVLWSYRTTLRGSTGESPFSPIYGTEALIPAELGIPSYRKMHFNEEINSQLLKEHLDLVDELRETAFI</sequence>
<reference evidence="2" key="2">
    <citation type="journal article" date="2024" name="Plant">
        <title>Genomic evolution and insights into agronomic trait innovations of Sesamum species.</title>
        <authorList>
            <person name="Miao H."/>
            <person name="Wang L."/>
            <person name="Qu L."/>
            <person name="Liu H."/>
            <person name="Sun Y."/>
            <person name="Le M."/>
            <person name="Wang Q."/>
            <person name="Wei S."/>
            <person name="Zheng Y."/>
            <person name="Lin W."/>
            <person name="Duan Y."/>
            <person name="Cao H."/>
            <person name="Xiong S."/>
            <person name="Wang X."/>
            <person name="Wei L."/>
            <person name="Li C."/>
            <person name="Ma Q."/>
            <person name="Ju M."/>
            <person name="Zhao R."/>
            <person name="Li G."/>
            <person name="Mu C."/>
            <person name="Tian Q."/>
            <person name="Mei H."/>
            <person name="Zhang T."/>
            <person name="Gao T."/>
            <person name="Zhang H."/>
        </authorList>
    </citation>
    <scope>NUCLEOTIDE SEQUENCE</scope>
    <source>
        <strain evidence="2">K16</strain>
    </source>
</reference>
<evidence type="ECO:0000313" key="3">
    <source>
        <dbReference type="Proteomes" id="UP001289374"/>
    </source>
</evidence>
<evidence type="ECO:0000313" key="2">
    <source>
        <dbReference type="EMBL" id="KAK4403034.1"/>
    </source>
</evidence>
<protein>
    <recommendedName>
        <fullName evidence="1">Integrase catalytic domain-containing protein</fullName>
    </recommendedName>
</protein>
<dbReference type="Gene3D" id="3.30.420.10">
    <property type="entry name" value="Ribonuclease H-like superfamily/Ribonuclease H"/>
    <property type="match status" value="1"/>
</dbReference>
<dbReference type="InterPro" id="IPR036397">
    <property type="entry name" value="RNaseH_sf"/>
</dbReference>
<dbReference type="AlphaFoldDB" id="A0AAE1X1R2"/>
<proteinExistence type="predicted"/>
<dbReference type="InterPro" id="IPR012337">
    <property type="entry name" value="RNaseH-like_sf"/>
</dbReference>
<keyword evidence="3" id="KW-1185">Reference proteome</keyword>
<dbReference type="GO" id="GO:0003676">
    <property type="term" value="F:nucleic acid binding"/>
    <property type="evidence" value="ECO:0007669"/>
    <property type="project" value="InterPro"/>
</dbReference>
<dbReference type="PROSITE" id="PS50994">
    <property type="entry name" value="INTEGRASE"/>
    <property type="match status" value="1"/>
</dbReference>
<dbReference type="EMBL" id="JACGWL010000005">
    <property type="protein sequence ID" value="KAK4403034.1"/>
    <property type="molecule type" value="Genomic_DNA"/>
</dbReference>
<dbReference type="Proteomes" id="UP001289374">
    <property type="component" value="Unassembled WGS sequence"/>
</dbReference>
<dbReference type="InterPro" id="IPR001584">
    <property type="entry name" value="Integrase_cat-core"/>
</dbReference>
<comment type="caution">
    <text evidence="2">The sequence shown here is derived from an EMBL/GenBank/DDBJ whole genome shotgun (WGS) entry which is preliminary data.</text>
</comment>
<organism evidence="2 3">
    <name type="scientific">Sesamum angolense</name>
    <dbReference type="NCBI Taxonomy" id="2727404"/>
    <lineage>
        <taxon>Eukaryota</taxon>
        <taxon>Viridiplantae</taxon>
        <taxon>Streptophyta</taxon>
        <taxon>Embryophyta</taxon>
        <taxon>Tracheophyta</taxon>
        <taxon>Spermatophyta</taxon>
        <taxon>Magnoliopsida</taxon>
        <taxon>eudicotyledons</taxon>
        <taxon>Gunneridae</taxon>
        <taxon>Pentapetalae</taxon>
        <taxon>asterids</taxon>
        <taxon>lamiids</taxon>
        <taxon>Lamiales</taxon>
        <taxon>Pedaliaceae</taxon>
        <taxon>Sesamum</taxon>
    </lineage>
</organism>
<accession>A0AAE1X1R2</accession>
<dbReference type="SUPFAM" id="SSF53098">
    <property type="entry name" value="Ribonuclease H-like"/>
    <property type="match status" value="1"/>
</dbReference>